<dbReference type="GO" id="GO:0016020">
    <property type="term" value="C:membrane"/>
    <property type="evidence" value="ECO:0007669"/>
    <property type="project" value="TreeGrafter"/>
</dbReference>
<accession>A0A1H3K1A7</accession>
<organism evidence="3 4">
    <name type="scientific">Acinetobacter kyonggiensis</name>
    <dbReference type="NCBI Taxonomy" id="595670"/>
    <lineage>
        <taxon>Bacteria</taxon>
        <taxon>Pseudomonadati</taxon>
        <taxon>Pseudomonadota</taxon>
        <taxon>Gammaproteobacteria</taxon>
        <taxon>Moraxellales</taxon>
        <taxon>Moraxellaceae</taxon>
        <taxon>Acinetobacter</taxon>
    </lineage>
</organism>
<dbReference type="Pfam" id="PF01757">
    <property type="entry name" value="Acyl_transf_3"/>
    <property type="match status" value="1"/>
</dbReference>
<feature type="transmembrane region" description="Helical" evidence="1">
    <location>
        <begin position="77"/>
        <end position="99"/>
    </location>
</feature>
<dbReference type="GO" id="GO:0016787">
    <property type="term" value="F:hydrolase activity"/>
    <property type="evidence" value="ECO:0007669"/>
    <property type="project" value="UniProtKB-KW"/>
</dbReference>
<dbReference type="GO" id="GO:0000271">
    <property type="term" value="P:polysaccharide biosynthetic process"/>
    <property type="evidence" value="ECO:0007669"/>
    <property type="project" value="TreeGrafter"/>
</dbReference>
<keyword evidence="1" id="KW-1133">Transmembrane helix</keyword>
<dbReference type="RefSeq" id="WP_092690440.1">
    <property type="nucleotide sequence ID" value="NZ_FNPK01000011.1"/>
</dbReference>
<keyword evidence="1" id="KW-0472">Membrane</keyword>
<proteinExistence type="predicted"/>
<gene>
    <name evidence="3" type="ORF">SAMN05421643_1111</name>
</gene>
<feature type="transmembrane region" description="Helical" evidence="1">
    <location>
        <begin position="309"/>
        <end position="329"/>
    </location>
</feature>
<dbReference type="EMBL" id="FNPK01000011">
    <property type="protein sequence ID" value="SDY46000.1"/>
    <property type="molecule type" value="Genomic_DNA"/>
</dbReference>
<keyword evidence="3" id="KW-0378">Hydrolase</keyword>
<feature type="transmembrane region" description="Helical" evidence="1">
    <location>
        <begin position="6"/>
        <end position="26"/>
    </location>
</feature>
<dbReference type="STRING" id="595670.SAMN05421643_1111"/>
<dbReference type="Proteomes" id="UP000199035">
    <property type="component" value="Unassembled WGS sequence"/>
</dbReference>
<keyword evidence="3" id="KW-0808">Transferase</keyword>
<keyword evidence="3" id="KW-0012">Acyltransferase</keyword>
<feature type="transmembrane region" description="Helical" evidence="1">
    <location>
        <begin position="201"/>
        <end position="218"/>
    </location>
</feature>
<feature type="transmembrane region" description="Helical" evidence="1">
    <location>
        <begin position="46"/>
        <end position="65"/>
    </location>
</feature>
<name>A0A1H3K1A7_9GAMM</name>
<feature type="domain" description="Acyltransferase 3" evidence="2">
    <location>
        <begin position="43"/>
        <end position="357"/>
    </location>
</feature>
<keyword evidence="1" id="KW-0812">Transmembrane</keyword>
<dbReference type="GO" id="GO:0016747">
    <property type="term" value="F:acyltransferase activity, transferring groups other than amino-acyl groups"/>
    <property type="evidence" value="ECO:0007669"/>
    <property type="project" value="InterPro"/>
</dbReference>
<protein>
    <submittedName>
        <fullName evidence="3">Peptidoglycan/LPS O-acetylase OafA/YrhL, contains acyltransferase and SGNH-hydrolase domains</fullName>
    </submittedName>
</protein>
<feature type="transmembrane region" description="Helical" evidence="1">
    <location>
        <begin position="341"/>
        <end position="361"/>
    </location>
</feature>
<feature type="transmembrane region" description="Helical" evidence="1">
    <location>
        <begin position="153"/>
        <end position="180"/>
    </location>
</feature>
<dbReference type="InterPro" id="IPR050879">
    <property type="entry name" value="Acyltransferase_3"/>
</dbReference>
<dbReference type="PANTHER" id="PTHR23028:SF131">
    <property type="entry name" value="BLR2367 PROTEIN"/>
    <property type="match status" value="1"/>
</dbReference>
<dbReference type="AlphaFoldDB" id="A0A1H3K1A7"/>
<dbReference type="InterPro" id="IPR002656">
    <property type="entry name" value="Acyl_transf_3_dom"/>
</dbReference>
<evidence type="ECO:0000256" key="1">
    <source>
        <dbReference type="SAM" id="Phobius"/>
    </source>
</evidence>
<feature type="transmembrane region" description="Helical" evidence="1">
    <location>
        <begin position="120"/>
        <end position="141"/>
    </location>
</feature>
<evidence type="ECO:0000259" key="2">
    <source>
        <dbReference type="Pfam" id="PF01757"/>
    </source>
</evidence>
<evidence type="ECO:0000313" key="3">
    <source>
        <dbReference type="EMBL" id="SDY46000.1"/>
    </source>
</evidence>
<reference evidence="4" key="1">
    <citation type="submission" date="2016-10" db="EMBL/GenBank/DDBJ databases">
        <authorList>
            <person name="Varghese N."/>
            <person name="Submissions S."/>
        </authorList>
    </citation>
    <scope>NUCLEOTIDE SEQUENCE [LARGE SCALE GENOMIC DNA]</scope>
    <source>
        <strain evidence="4">ANC 5109</strain>
    </source>
</reference>
<dbReference type="PANTHER" id="PTHR23028">
    <property type="entry name" value="ACETYLTRANSFERASE"/>
    <property type="match status" value="1"/>
</dbReference>
<keyword evidence="4" id="KW-1185">Reference proteome</keyword>
<feature type="transmembrane region" description="Helical" evidence="1">
    <location>
        <begin position="277"/>
        <end position="297"/>
    </location>
</feature>
<sequence>MYFFPIDAIYLFLLLISCIGLTVVLLKKVHFLPTEVIQRSSPLDGLRGILALSVLAHHFYITYVWKTAGEWKKPEFVLIDNFGGTAVSLFFLITGYLFINKMMKVDISWKQVYLSRIKRIYPLYIATFFFILAITVSNVPISNTNISAFLKWVSAWLLFKGGTFEGFESGLVIAGVAWTLMYEWKFYFSLPIIYCIYHKKIPLALSLIIIAALLFYIFKEKSHYYYALFILSIPAIKFKEHLKSFIFESPKATNVIVIGLSVLSLFFTEPYTFSQMIPLAVIFSFIANGYNFFGMLYNNGLRILGEVSYSIYLIHGAVLYFFFSVLNIIDFNTTSLYSYYLSFPIIFSVVVLLSLFTYKFIESPFLRKKALISKRDPELITNK</sequence>
<evidence type="ECO:0000313" key="4">
    <source>
        <dbReference type="Proteomes" id="UP000199035"/>
    </source>
</evidence>